<dbReference type="GO" id="GO:0003746">
    <property type="term" value="F:translation elongation factor activity"/>
    <property type="evidence" value="ECO:0007669"/>
    <property type="project" value="UniProtKB-KW"/>
</dbReference>
<dbReference type="Gene3D" id="3.30.479.20">
    <property type="entry name" value="Elongation factor Ts, dimerisation domain"/>
    <property type="match status" value="1"/>
</dbReference>
<dbReference type="EMBL" id="VSSQ01093047">
    <property type="protein sequence ID" value="MPN38052.1"/>
    <property type="molecule type" value="Genomic_DNA"/>
</dbReference>
<name>A0A645HI33_9ZZZZ</name>
<accession>A0A645HI33</accession>
<comment type="caution">
    <text evidence="1">The sequence shown here is derived from an EMBL/GenBank/DDBJ whole genome shotgun (WGS) entry which is preliminary data.</text>
</comment>
<evidence type="ECO:0000313" key="1">
    <source>
        <dbReference type="EMBL" id="MPN38052.1"/>
    </source>
</evidence>
<sequence length="59" mass="6907">MDQEFVKDPEKTIHDLVVEKTAKIGEKIVIRRFTRYELGEGIEKRQEDFAAEVAKEVSR</sequence>
<protein>
    <submittedName>
        <fullName evidence="1">Elongation factor Ts</fullName>
    </submittedName>
</protein>
<dbReference type="SUPFAM" id="SSF54713">
    <property type="entry name" value="Elongation factor Ts (EF-Ts), dimerisation domain"/>
    <property type="match status" value="1"/>
</dbReference>
<proteinExistence type="inferred from homology"/>
<dbReference type="HAMAP" id="MF_00050">
    <property type="entry name" value="EF_Ts"/>
    <property type="match status" value="1"/>
</dbReference>
<organism evidence="1">
    <name type="scientific">bioreactor metagenome</name>
    <dbReference type="NCBI Taxonomy" id="1076179"/>
    <lineage>
        <taxon>unclassified sequences</taxon>
        <taxon>metagenomes</taxon>
        <taxon>ecological metagenomes</taxon>
    </lineage>
</organism>
<dbReference type="AlphaFoldDB" id="A0A645HI33"/>
<reference evidence="1" key="1">
    <citation type="submission" date="2019-08" db="EMBL/GenBank/DDBJ databases">
        <authorList>
            <person name="Kucharzyk K."/>
            <person name="Murdoch R.W."/>
            <person name="Higgins S."/>
            <person name="Loffler F."/>
        </authorList>
    </citation>
    <scope>NUCLEOTIDE SEQUENCE</scope>
</reference>
<gene>
    <name evidence="1" type="primary">tsf_63</name>
    <name evidence="1" type="ORF">SDC9_185575</name>
</gene>
<keyword evidence="1" id="KW-0251">Elongation factor</keyword>
<dbReference type="InterPro" id="IPR001816">
    <property type="entry name" value="Transl_elong_EFTs/EF1B"/>
</dbReference>
<dbReference type="InterPro" id="IPR036402">
    <property type="entry name" value="EF-Ts_dimer_sf"/>
</dbReference>
<keyword evidence="1" id="KW-0648">Protein biosynthesis</keyword>